<dbReference type="PANTHER" id="PTHR21180">
    <property type="entry name" value="ENDONUCLEASE/EXONUCLEASE/PHOSPHATASE FAMILY DOMAIN-CONTAINING PROTEIN 1"/>
    <property type="match status" value="1"/>
</dbReference>
<dbReference type="RefSeq" id="WP_252741268.1">
    <property type="nucleotide sequence ID" value="NZ_JAMXIB010000005.1"/>
</dbReference>
<name>A0ABT1AZ28_9FLAO</name>
<comment type="caution">
    <text evidence="1">The sequence shown here is derived from an EMBL/GenBank/DDBJ whole genome shotgun (WGS) entry which is preliminary data.</text>
</comment>
<sequence>MRRPGPHFAQHPGVRSGVFYFLLLTALLQAVGYGVSNLNRSRGRRSGLVVDTLWQRRLDSLRHQQVSEQKTGTPGAYEANRINEYRGYLLGIPPPALDRLYAFREQGGTLDNLEAFRRVSGLPDSTVSRLAPYLRFPRTKSHPPLRAGRTDLNRVTAPELEAVRGIGPVLSRRIVKFREALGGFLHESQLLDVYGLDASVAREVSRAFPLGDPPHVRKIPLNEATVEELASLVYLNRTLAAAIVSRRDRQGPYSNLEELLQVPGFPADKIERIELYLGL</sequence>
<reference evidence="1 2" key="1">
    <citation type="submission" date="2022-06" db="EMBL/GenBank/DDBJ databases">
        <authorList>
            <person name="Xuan X."/>
        </authorList>
    </citation>
    <scope>NUCLEOTIDE SEQUENCE [LARGE SCALE GENOMIC DNA]</scope>
    <source>
        <strain evidence="1 2">2V75</strain>
    </source>
</reference>
<accession>A0ABT1AZ28</accession>
<protein>
    <submittedName>
        <fullName evidence="1">Helix-hairpin-helix domain-containing protein</fullName>
    </submittedName>
</protein>
<evidence type="ECO:0000313" key="2">
    <source>
        <dbReference type="Proteomes" id="UP001206312"/>
    </source>
</evidence>
<dbReference type="EMBL" id="JAMXIB010000005">
    <property type="protein sequence ID" value="MCO5724897.1"/>
    <property type="molecule type" value="Genomic_DNA"/>
</dbReference>
<dbReference type="Gene3D" id="1.10.150.280">
    <property type="entry name" value="AF1531-like domain"/>
    <property type="match status" value="2"/>
</dbReference>
<dbReference type="Proteomes" id="UP001206312">
    <property type="component" value="Unassembled WGS sequence"/>
</dbReference>
<dbReference type="PANTHER" id="PTHR21180:SF32">
    <property type="entry name" value="ENDONUCLEASE_EXONUCLEASE_PHOSPHATASE FAMILY DOMAIN-CONTAINING PROTEIN 1"/>
    <property type="match status" value="1"/>
</dbReference>
<dbReference type="SUPFAM" id="SSF47781">
    <property type="entry name" value="RuvA domain 2-like"/>
    <property type="match status" value="3"/>
</dbReference>
<dbReference type="Pfam" id="PF12836">
    <property type="entry name" value="HHH_3"/>
    <property type="match status" value="2"/>
</dbReference>
<organism evidence="1 2">
    <name type="scientific">Robiginitalea marina</name>
    <dbReference type="NCBI Taxonomy" id="2954105"/>
    <lineage>
        <taxon>Bacteria</taxon>
        <taxon>Pseudomonadati</taxon>
        <taxon>Bacteroidota</taxon>
        <taxon>Flavobacteriia</taxon>
        <taxon>Flavobacteriales</taxon>
        <taxon>Flavobacteriaceae</taxon>
        <taxon>Robiginitalea</taxon>
    </lineage>
</organism>
<evidence type="ECO:0000313" key="1">
    <source>
        <dbReference type="EMBL" id="MCO5724897.1"/>
    </source>
</evidence>
<dbReference type="InterPro" id="IPR010994">
    <property type="entry name" value="RuvA_2-like"/>
</dbReference>
<gene>
    <name evidence="1" type="ORF">NG653_08495</name>
</gene>
<proteinExistence type="predicted"/>
<keyword evidence="2" id="KW-1185">Reference proteome</keyword>
<dbReference type="InterPro" id="IPR051675">
    <property type="entry name" value="Endo/Exo/Phosphatase_dom_1"/>
</dbReference>